<organism evidence="1 2">
    <name type="scientific">Rathayibacter oskolensis</name>
    <dbReference type="NCBI Taxonomy" id="1891671"/>
    <lineage>
        <taxon>Bacteria</taxon>
        <taxon>Bacillati</taxon>
        <taxon>Actinomycetota</taxon>
        <taxon>Actinomycetes</taxon>
        <taxon>Micrococcales</taxon>
        <taxon>Microbacteriaceae</taxon>
        <taxon>Rathayibacter</taxon>
    </lineage>
</organism>
<evidence type="ECO:0000313" key="2">
    <source>
        <dbReference type="Proteomes" id="UP000193711"/>
    </source>
</evidence>
<dbReference type="RefSeq" id="WP_085474990.1">
    <property type="nucleotide sequence ID" value="NZ_FXBM01000001.1"/>
</dbReference>
<dbReference type="AlphaFoldDB" id="A0A1X7N0D6"/>
<dbReference type="EMBL" id="FXBM01000001">
    <property type="protein sequence ID" value="SMH30685.1"/>
    <property type="molecule type" value="Genomic_DNA"/>
</dbReference>
<dbReference type="OrthoDB" id="5064123at2"/>
<reference evidence="2" key="1">
    <citation type="submission" date="2017-04" db="EMBL/GenBank/DDBJ databases">
        <authorList>
            <person name="Varghese N."/>
            <person name="Submissions S."/>
        </authorList>
    </citation>
    <scope>NUCLEOTIDE SEQUENCE [LARGE SCALE GENOMIC DNA]</scope>
    <source>
        <strain evidence="2">VKM Ac-2121</strain>
    </source>
</reference>
<keyword evidence="2" id="KW-1185">Reference proteome</keyword>
<gene>
    <name evidence="1" type="ORF">SAMN06295885_0469</name>
</gene>
<proteinExistence type="predicted"/>
<accession>A0A1X7N0D6</accession>
<protein>
    <submittedName>
        <fullName evidence="1">Uncharacterized protein</fullName>
    </submittedName>
</protein>
<dbReference type="Proteomes" id="UP000193711">
    <property type="component" value="Unassembled WGS sequence"/>
</dbReference>
<evidence type="ECO:0000313" key="1">
    <source>
        <dbReference type="EMBL" id="SMH30685.1"/>
    </source>
</evidence>
<name>A0A1X7N0D6_9MICO</name>
<sequence>MRSPILDALSAPPARREMQSIRGALAEIVVGDTARVLVRSPRYGLYGIEGVVRRAVGGELVVADVFLSTATETQSIALAGESAEDAAGGDRSAEGLAHGDPVRVTFSTPTIGSFTVTGPLTAGGRDGFLLVGSWIVADGAEVGRHVDRIERLTDLDLHVKHVPGHRSAVEE</sequence>